<organism evidence="2 3">
    <name type="scientific">Cicer arietinum</name>
    <name type="common">Chickpea</name>
    <name type="synonym">Garbanzo</name>
    <dbReference type="NCBI Taxonomy" id="3827"/>
    <lineage>
        <taxon>Eukaryota</taxon>
        <taxon>Viridiplantae</taxon>
        <taxon>Streptophyta</taxon>
        <taxon>Embryophyta</taxon>
        <taxon>Tracheophyta</taxon>
        <taxon>Spermatophyta</taxon>
        <taxon>Magnoliopsida</taxon>
        <taxon>eudicotyledons</taxon>
        <taxon>Gunneridae</taxon>
        <taxon>Pentapetalae</taxon>
        <taxon>rosids</taxon>
        <taxon>fabids</taxon>
        <taxon>Fabales</taxon>
        <taxon>Fabaceae</taxon>
        <taxon>Papilionoideae</taxon>
        <taxon>50 kb inversion clade</taxon>
        <taxon>NPAAA clade</taxon>
        <taxon>Hologalegina</taxon>
        <taxon>IRL clade</taxon>
        <taxon>Cicereae</taxon>
        <taxon>Cicer</taxon>
    </lineage>
</organism>
<reference evidence="2" key="1">
    <citation type="journal article" date="2013" name="Nat. Biotechnol.">
        <title>Draft genome sequence of chickpea (Cicer arietinum) provides a resource for trait improvement.</title>
        <authorList>
            <person name="Varshney R.K."/>
            <person name="Song C."/>
            <person name="Saxena R.K."/>
            <person name="Azam S."/>
            <person name="Yu S."/>
            <person name="Sharpe A.G."/>
            <person name="Cannon S."/>
            <person name="Baek J."/>
            <person name="Rosen B.D."/>
            <person name="Tar'an B."/>
            <person name="Millan T."/>
            <person name="Zhang X."/>
            <person name="Ramsay L.D."/>
            <person name="Iwata A."/>
            <person name="Wang Y."/>
            <person name="Nelson W."/>
            <person name="Farmer A.D."/>
            <person name="Gaur P.M."/>
            <person name="Soderlund C."/>
            <person name="Penmetsa R.V."/>
            <person name="Xu C."/>
            <person name="Bharti A.K."/>
            <person name="He W."/>
            <person name="Winter P."/>
            <person name="Zhao S."/>
            <person name="Hane J.K."/>
            <person name="Carrasquilla-Garcia N."/>
            <person name="Condie J.A."/>
            <person name="Upadhyaya H.D."/>
            <person name="Luo M.C."/>
            <person name="Thudi M."/>
            <person name="Gowda C.L."/>
            <person name="Singh N.P."/>
            <person name="Lichtenzveig J."/>
            <person name="Gali K.K."/>
            <person name="Rubio J."/>
            <person name="Nadarajan N."/>
            <person name="Dolezel J."/>
            <person name="Bansal K.C."/>
            <person name="Xu X."/>
            <person name="Edwards D."/>
            <person name="Zhang G."/>
            <person name="Kahl G."/>
            <person name="Gil J."/>
            <person name="Singh K.B."/>
            <person name="Datta S.K."/>
            <person name="Jackson S.A."/>
            <person name="Wang J."/>
            <person name="Cook D.R."/>
        </authorList>
    </citation>
    <scope>NUCLEOTIDE SEQUENCE [LARGE SCALE GENOMIC DNA]</scope>
    <source>
        <strain evidence="2">cv. CDC Frontier</strain>
    </source>
</reference>
<keyword evidence="2" id="KW-1185">Reference proteome</keyword>
<feature type="compositionally biased region" description="Basic and acidic residues" evidence="1">
    <location>
        <begin position="17"/>
        <end position="26"/>
    </location>
</feature>
<dbReference type="Proteomes" id="UP000087171">
    <property type="component" value="Chromosome Ca6"/>
</dbReference>
<dbReference type="GeneID" id="105851073"/>
<feature type="region of interest" description="Disordered" evidence="1">
    <location>
        <begin position="16"/>
        <end position="43"/>
    </location>
</feature>
<gene>
    <name evidence="3" type="primary">LOC105851073</name>
</gene>
<dbReference type="AlphaFoldDB" id="A0A1S3E9A3"/>
<dbReference type="KEGG" id="cam:105851073"/>
<accession>A0A1S3E9A3</accession>
<dbReference type="PANTHER" id="PTHR31681:SF29">
    <property type="entry name" value="C2H2-LIKE ZINC FINGER PROTEIN"/>
    <property type="match status" value="1"/>
</dbReference>
<dbReference type="Gene3D" id="3.90.228.10">
    <property type="match status" value="1"/>
</dbReference>
<dbReference type="PANTHER" id="PTHR31681">
    <property type="entry name" value="C2H2-LIKE ZINC FINGER PROTEIN"/>
    <property type="match status" value="1"/>
</dbReference>
<protein>
    <submittedName>
        <fullName evidence="3">Uncharacterized protein LOC105851073</fullName>
    </submittedName>
</protein>
<proteinExistence type="predicted"/>
<evidence type="ECO:0000313" key="2">
    <source>
        <dbReference type="Proteomes" id="UP000087171"/>
    </source>
</evidence>
<dbReference type="RefSeq" id="XP_012572405.1">
    <property type="nucleotide sequence ID" value="XM_012716951.1"/>
</dbReference>
<dbReference type="SUPFAM" id="SSF56399">
    <property type="entry name" value="ADP-ribosylation"/>
    <property type="match status" value="1"/>
</dbReference>
<dbReference type="OrthoDB" id="9514740at2759"/>
<evidence type="ECO:0000313" key="3">
    <source>
        <dbReference type="RefSeq" id="XP_012572405.1"/>
    </source>
</evidence>
<name>A0A1S3E9A3_CICAR</name>
<reference evidence="3" key="2">
    <citation type="submission" date="2025-08" db="UniProtKB">
        <authorList>
            <consortium name="RefSeq"/>
        </authorList>
    </citation>
    <scope>IDENTIFICATION</scope>
    <source>
        <tissue evidence="3">Etiolated seedlings</tissue>
    </source>
</reference>
<sequence length="370" mass="41746">MSEVWLCLKKSLHCKPHSSEVHDPKANKHHKRKNNKDKNDFSNVKDCTKSQANSVMLNRVCVTHEIVIDSKSGEIKICPCYPCSQSTEDGKGVEGSSDRSMPSTKTYCVDCECGIFSKPKVKVVKDSSNGNFPTITCPHEFGEKSNSLDTIEEEHDISEHSVIKLQRQESSWQIIKKICEASNVNGESKAIEIECVLKVQNTQETFACFEDCREMIKIKVEKLQINHPRCLVDGNEMLRFHGTTIACSLGVNYFSTLCILDHCGLCQILRHGFTANEGFHDNIGVFTTSTCERAIDSFSFTNKPPYVKKCVMVCRVIAGRINNPLQEIQEMNDSRYDSLVKKISCQSDIEELIVLNPRAVLPCFVVIYKF</sequence>
<evidence type="ECO:0000256" key="1">
    <source>
        <dbReference type="SAM" id="MobiDB-lite"/>
    </source>
</evidence>